<dbReference type="EC" id="2.7.1.49" evidence="2"/>
<evidence type="ECO:0000256" key="2">
    <source>
        <dbReference type="ARBA" id="ARBA00012135"/>
    </source>
</evidence>
<sequence length="289" mass="30726">MSLPTVLTIAGSDPSGGAGIQADCKSIHALGGYALSVATALTAQNSQGVQGVYPVSVDAFKAQLDSLLADYQIDAVKIGMLAEASKIETVSELLQDLRVPVVLDPVLVSSSGAVLLQQEAIQHLTEKLLPQVTLVTPNHPEAQLLLQQAGFNGSLQNILKDNETVPARAFAEMGIQNLLLKGGHQTGSMACDSLFEKLQSEPEIHSFCKPRLQVQHSHGTGCTLSSAIATFLARGETLLDAVQKSKQYLHQALAGASQAQPHYRPSLHEAERTGGLNHFLTGLNQDRPE</sequence>
<dbReference type="CDD" id="cd01169">
    <property type="entry name" value="HMPP_kinase"/>
    <property type="match status" value="1"/>
</dbReference>
<dbReference type="NCBIfam" id="TIGR00097">
    <property type="entry name" value="HMP-P_kinase"/>
    <property type="match status" value="1"/>
</dbReference>
<dbReference type="AlphaFoldDB" id="A0A7D4P3K8"/>
<keyword evidence="6" id="KW-0067">ATP-binding</keyword>
<evidence type="ECO:0000256" key="6">
    <source>
        <dbReference type="ARBA" id="ARBA00022840"/>
    </source>
</evidence>
<evidence type="ECO:0000256" key="4">
    <source>
        <dbReference type="ARBA" id="ARBA00022741"/>
    </source>
</evidence>
<keyword evidence="9" id="KW-1185">Reference proteome</keyword>
<dbReference type="InterPro" id="IPR013749">
    <property type="entry name" value="PM/HMP-P_kinase-1"/>
</dbReference>
<organism evidence="8 9">
    <name type="scientific">Thiomicrorhabdus xiamenensis</name>
    <dbReference type="NCBI Taxonomy" id="2739063"/>
    <lineage>
        <taxon>Bacteria</taxon>
        <taxon>Pseudomonadati</taxon>
        <taxon>Pseudomonadota</taxon>
        <taxon>Gammaproteobacteria</taxon>
        <taxon>Thiotrichales</taxon>
        <taxon>Piscirickettsiaceae</taxon>
        <taxon>Thiomicrorhabdus</taxon>
    </lineage>
</organism>
<dbReference type="PANTHER" id="PTHR20858:SF17">
    <property type="entry name" value="HYDROXYMETHYLPYRIMIDINE_PHOSPHOMETHYLPYRIMIDINE KINASE THI20-RELATED"/>
    <property type="match status" value="1"/>
</dbReference>
<dbReference type="PANTHER" id="PTHR20858">
    <property type="entry name" value="PHOSPHOMETHYLPYRIMIDINE KINASE"/>
    <property type="match status" value="1"/>
</dbReference>
<dbReference type="InterPro" id="IPR029056">
    <property type="entry name" value="Ribokinase-like"/>
</dbReference>
<dbReference type="FunFam" id="3.40.1190.20:FF:000003">
    <property type="entry name" value="Phosphomethylpyrimidine kinase ThiD"/>
    <property type="match status" value="1"/>
</dbReference>
<evidence type="ECO:0000313" key="9">
    <source>
        <dbReference type="Proteomes" id="UP000504724"/>
    </source>
</evidence>
<evidence type="ECO:0000256" key="1">
    <source>
        <dbReference type="ARBA" id="ARBA00004948"/>
    </source>
</evidence>
<evidence type="ECO:0000256" key="3">
    <source>
        <dbReference type="ARBA" id="ARBA00022679"/>
    </source>
</evidence>
<name>A0A7D4P3K8_9GAMM</name>
<dbReference type="GO" id="GO:0005524">
    <property type="term" value="F:ATP binding"/>
    <property type="evidence" value="ECO:0007669"/>
    <property type="project" value="UniProtKB-KW"/>
</dbReference>
<dbReference type="GO" id="GO:0005829">
    <property type="term" value="C:cytosol"/>
    <property type="evidence" value="ECO:0007669"/>
    <property type="project" value="TreeGrafter"/>
</dbReference>
<dbReference type="GO" id="GO:0009229">
    <property type="term" value="P:thiamine diphosphate biosynthetic process"/>
    <property type="evidence" value="ECO:0007669"/>
    <property type="project" value="UniProtKB-UniPathway"/>
</dbReference>
<dbReference type="Gene3D" id="3.40.1190.20">
    <property type="match status" value="1"/>
</dbReference>
<evidence type="ECO:0000259" key="7">
    <source>
        <dbReference type="Pfam" id="PF08543"/>
    </source>
</evidence>
<evidence type="ECO:0000256" key="5">
    <source>
        <dbReference type="ARBA" id="ARBA00022777"/>
    </source>
</evidence>
<dbReference type="Proteomes" id="UP000504724">
    <property type="component" value="Chromosome"/>
</dbReference>
<dbReference type="Pfam" id="PF08543">
    <property type="entry name" value="Phos_pyr_kin"/>
    <property type="match status" value="1"/>
</dbReference>
<keyword evidence="5 8" id="KW-0418">Kinase</keyword>
<dbReference type="RefSeq" id="WP_173283791.1">
    <property type="nucleotide sequence ID" value="NZ_CP054020.1"/>
</dbReference>
<feature type="domain" description="Pyridoxamine kinase/Phosphomethylpyrimidine kinase" evidence="7">
    <location>
        <begin position="13"/>
        <end position="260"/>
    </location>
</feature>
<dbReference type="SUPFAM" id="SSF53613">
    <property type="entry name" value="Ribokinase-like"/>
    <property type="match status" value="1"/>
</dbReference>
<dbReference type="GO" id="GO:0008972">
    <property type="term" value="F:phosphomethylpyrimidine kinase activity"/>
    <property type="evidence" value="ECO:0007669"/>
    <property type="project" value="InterPro"/>
</dbReference>
<comment type="pathway">
    <text evidence="1">Cofactor biosynthesis; thiamine diphosphate biosynthesis.</text>
</comment>
<evidence type="ECO:0000313" key="8">
    <source>
        <dbReference type="EMBL" id="QKI88195.1"/>
    </source>
</evidence>
<dbReference type="GO" id="GO:0009228">
    <property type="term" value="P:thiamine biosynthetic process"/>
    <property type="evidence" value="ECO:0007669"/>
    <property type="project" value="InterPro"/>
</dbReference>
<keyword evidence="3 8" id="KW-0808">Transferase</keyword>
<dbReference type="GO" id="GO:0008902">
    <property type="term" value="F:hydroxymethylpyrimidine kinase activity"/>
    <property type="evidence" value="ECO:0007669"/>
    <property type="project" value="UniProtKB-EC"/>
</dbReference>
<reference evidence="8 9" key="1">
    <citation type="submission" date="2020-05" db="EMBL/GenBank/DDBJ databases">
        <title>Thiomicrorhabdus sediminis sp.nov. and Thiomicrorhabdus xiamenensis sp.nov., novel sulfur-oxidizing bacteria isolated from coastal sediment.</title>
        <authorList>
            <person name="Liu X."/>
        </authorList>
    </citation>
    <scope>NUCLEOTIDE SEQUENCE [LARGE SCALE GENOMIC DNA]</scope>
    <source>
        <strain evidence="8 9">G2</strain>
    </source>
</reference>
<dbReference type="KEGG" id="txa:HQN79_00705"/>
<gene>
    <name evidence="8" type="primary">thiD</name>
    <name evidence="8" type="ORF">HQN79_00705</name>
</gene>
<dbReference type="UniPathway" id="UPA00060">
    <property type="reaction ID" value="UER00138"/>
</dbReference>
<dbReference type="EMBL" id="CP054020">
    <property type="protein sequence ID" value="QKI88195.1"/>
    <property type="molecule type" value="Genomic_DNA"/>
</dbReference>
<dbReference type="InterPro" id="IPR004399">
    <property type="entry name" value="HMP/HMP-P_kinase_dom"/>
</dbReference>
<proteinExistence type="predicted"/>
<protein>
    <recommendedName>
        <fullName evidence="2">hydroxymethylpyrimidine kinase</fullName>
        <ecNumber evidence="2">2.7.1.49</ecNumber>
    </recommendedName>
</protein>
<accession>A0A7D4P3K8</accession>
<keyword evidence="4" id="KW-0547">Nucleotide-binding</keyword>